<evidence type="ECO:0000259" key="2">
    <source>
        <dbReference type="Pfam" id="PF01266"/>
    </source>
</evidence>
<dbReference type="InterPro" id="IPR036188">
    <property type="entry name" value="FAD/NAD-bd_sf"/>
</dbReference>
<dbReference type="KEGG" id="thas:C6Y53_13235"/>
<dbReference type="SUPFAM" id="SSF51905">
    <property type="entry name" value="FAD/NAD(P)-binding domain"/>
    <property type="match status" value="1"/>
</dbReference>
<gene>
    <name evidence="3" type="ORF">C6Y53_13235</name>
</gene>
<reference evidence="4" key="1">
    <citation type="submission" date="2018-03" db="EMBL/GenBank/DDBJ databases">
        <title>Genomic analysis of the strain SH-1 isolated from shrimp intestine.</title>
        <authorList>
            <person name="Kim Y.-S."/>
            <person name="Kim S.-E."/>
            <person name="Kim K.-H."/>
        </authorList>
    </citation>
    <scope>NUCLEOTIDE SEQUENCE [LARGE SCALE GENOMIC DNA]</scope>
    <source>
        <strain evidence="4">SH-1</strain>
    </source>
</reference>
<dbReference type="RefSeq" id="WP_106472870.1">
    <property type="nucleotide sequence ID" value="NZ_CP027665.1"/>
</dbReference>
<keyword evidence="1" id="KW-0560">Oxidoreductase</keyword>
<feature type="domain" description="FAD dependent oxidoreductase" evidence="2">
    <location>
        <begin position="39"/>
        <end position="397"/>
    </location>
</feature>
<dbReference type="GO" id="GO:0016491">
    <property type="term" value="F:oxidoreductase activity"/>
    <property type="evidence" value="ECO:0007669"/>
    <property type="project" value="UniProtKB-KW"/>
</dbReference>
<dbReference type="Proteomes" id="UP000237655">
    <property type="component" value="Chromosome"/>
</dbReference>
<dbReference type="PANTHER" id="PTHR13847">
    <property type="entry name" value="SARCOSINE DEHYDROGENASE-RELATED"/>
    <property type="match status" value="1"/>
</dbReference>
<dbReference type="InterPro" id="IPR006076">
    <property type="entry name" value="FAD-dep_OxRdtase"/>
</dbReference>
<proteinExistence type="predicted"/>
<dbReference type="Gene3D" id="3.50.50.60">
    <property type="entry name" value="FAD/NAD(P)-binding domain"/>
    <property type="match status" value="1"/>
</dbReference>
<accession>A0A2S0MRN6</accession>
<evidence type="ECO:0000313" key="3">
    <source>
        <dbReference type="EMBL" id="AVO38559.1"/>
    </source>
</evidence>
<dbReference type="GO" id="GO:0005737">
    <property type="term" value="C:cytoplasm"/>
    <property type="evidence" value="ECO:0007669"/>
    <property type="project" value="TreeGrafter"/>
</dbReference>
<dbReference type="AlphaFoldDB" id="A0A2S0MRN6"/>
<dbReference type="EMBL" id="CP027665">
    <property type="protein sequence ID" value="AVO38559.1"/>
    <property type="molecule type" value="Genomic_DNA"/>
</dbReference>
<dbReference type="PANTHER" id="PTHR13847:SF281">
    <property type="entry name" value="FAD DEPENDENT OXIDOREDUCTASE DOMAIN-CONTAINING PROTEIN"/>
    <property type="match status" value="1"/>
</dbReference>
<dbReference type="Pfam" id="PF01266">
    <property type="entry name" value="DAO"/>
    <property type="match status" value="1"/>
</dbReference>
<evidence type="ECO:0000313" key="4">
    <source>
        <dbReference type="Proteomes" id="UP000237655"/>
    </source>
</evidence>
<evidence type="ECO:0000256" key="1">
    <source>
        <dbReference type="ARBA" id="ARBA00023002"/>
    </source>
</evidence>
<name>A0A2S0MRN6_9RHOB</name>
<keyword evidence="4" id="KW-1185">Reference proteome</keyword>
<sequence length="441" mass="47464">MRRIFPDYAYGPGPRGNCWWDDTAPAPDWPTQAESDRVDATIIGAGFTGLSAALALAEAGATVAVLEAGPPGWGASGRNGGFCCLGGSRISERALARRAGRASAAAYWQAEHDAVDRVARVLARYDIDADTHSQGETILAHRPRHMARLRRQARTLAAEGQPAQVTEREDLVAQGMGGPFHGALTLPVGFALNPRKYLFGLARAATAAGARLYQDSPATSLLRDGAGWRVTTPRGSMAADQVLVATNGYSSEDLPDWLSGRYLPAQSAVMVTRPLRDTERAAQGWTSGQMAYDTRNLLHYFRLMPDGRFLFGMRGGLLSSPRADAGNRQRLRRHFDAMFPAWRNVEATHMWAGFVCMTAARTPFAGPVPDRPGLFAALGFHGNGVAMGSHAGALVAEEMATGRAAPDCPDVIRRPPGRFPLGRFRRLLMPPLYAGLASTDL</sequence>
<organism evidence="3 4">
    <name type="scientific">Pukyongiella litopenaei</name>
    <dbReference type="NCBI Taxonomy" id="2605946"/>
    <lineage>
        <taxon>Bacteria</taxon>
        <taxon>Pseudomonadati</taxon>
        <taxon>Pseudomonadota</taxon>
        <taxon>Alphaproteobacteria</taxon>
        <taxon>Rhodobacterales</taxon>
        <taxon>Paracoccaceae</taxon>
        <taxon>Pukyongiella</taxon>
    </lineage>
</organism>
<dbReference type="Gene3D" id="3.30.9.10">
    <property type="entry name" value="D-Amino Acid Oxidase, subunit A, domain 2"/>
    <property type="match status" value="1"/>
</dbReference>
<protein>
    <submittedName>
        <fullName evidence="3">FAD-binding oxidoreductase</fullName>
    </submittedName>
</protein>